<keyword evidence="2" id="KW-1185">Reference proteome</keyword>
<evidence type="ECO:0000313" key="1">
    <source>
        <dbReference type="EMBL" id="AUH32484.1"/>
    </source>
</evidence>
<reference evidence="1 2" key="1">
    <citation type="submission" date="2017-12" db="EMBL/GenBank/DDBJ databases">
        <authorList>
            <person name="Hurst M.R.H."/>
        </authorList>
    </citation>
    <scope>NUCLEOTIDE SEQUENCE [LARGE SCALE GENOMIC DNA]</scope>
    <source>
        <strain evidence="1 2">BM15</strain>
    </source>
</reference>
<dbReference type="AlphaFoldDB" id="A0A2K9ETD1"/>
<proteinExistence type="predicted"/>
<dbReference type="SUPFAM" id="SSF159275">
    <property type="entry name" value="PA1994-like"/>
    <property type="match status" value="1"/>
</dbReference>
<name>A0A2K9ETD1_9RHOB</name>
<accession>A0A2K9ETD1</accession>
<sequence length="193" mass="21294">MVASPAIAELVGAGAHIIWRRLDLPGHDACRLWSEGAQWRLEGMAVWADALGPAQLAYEVSVDEDWITHSARIMGRVGKRALSLSVHRGEAGEWRVNGEAVPEVSGLRDIDLGFTPATNTLPIRRMRAARQDSADIAAAWLDPEDWRLKPLPQHYERQGDAWRYAAGSGFSTTITIDGDGLVTDYPPLWTQEV</sequence>
<evidence type="ECO:0000313" key="2">
    <source>
        <dbReference type="Proteomes" id="UP000233742"/>
    </source>
</evidence>
<dbReference type="Proteomes" id="UP000233742">
    <property type="component" value="Chromosome"/>
</dbReference>
<dbReference type="InterPro" id="IPR009467">
    <property type="entry name" value="Glycolipid-bd_prot_put"/>
</dbReference>
<protein>
    <recommendedName>
        <fullName evidence="3">Glycolipid-binding domain-containing protein</fullName>
    </recommendedName>
</protein>
<dbReference type="Pfam" id="PF06475">
    <property type="entry name" value="Glycolipid_bind"/>
    <property type="match status" value="1"/>
</dbReference>
<dbReference type="EMBL" id="CP025408">
    <property type="protein sequence ID" value="AUH32484.1"/>
    <property type="molecule type" value="Genomic_DNA"/>
</dbReference>
<organism evidence="1 2">
    <name type="scientific">Paracoccus tegillarcae</name>
    <dbReference type="NCBI Taxonomy" id="1529068"/>
    <lineage>
        <taxon>Bacteria</taxon>
        <taxon>Pseudomonadati</taxon>
        <taxon>Pseudomonadota</taxon>
        <taxon>Alphaproteobacteria</taxon>
        <taxon>Rhodobacterales</taxon>
        <taxon>Paracoccaceae</taxon>
        <taxon>Paracoccus</taxon>
    </lineage>
</organism>
<gene>
    <name evidence="1" type="ORF">CUV01_02950</name>
</gene>
<dbReference type="OrthoDB" id="7347529at2"/>
<dbReference type="KEGG" id="paro:CUV01_02950"/>
<evidence type="ECO:0008006" key="3">
    <source>
        <dbReference type="Google" id="ProtNLM"/>
    </source>
</evidence>
<dbReference type="RefSeq" id="WP_101459159.1">
    <property type="nucleotide sequence ID" value="NZ_CP025408.1"/>
</dbReference>